<dbReference type="RefSeq" id="XP_003870363.1">
    <property type="nucleotide sequence ID" value="XM_003870314.1"/>
</dbReference>
<proteinExistence type="inferred from homology"/>
<dbReference type="HOGENOM" id="CLU_079653_1_2_1"/>
<dbReference type="KEGG" id="cot:CORT_0E06520"/>
<dbReference type="Pfam" id="PF03364">
    <property type="entry name" value="Polyketide_cyc"/>
    <property type="match status" value="1"/>
</dbReference>
<dbReference type="PANTHER" id="PTHR12901">
    <property type="entry name" value="SPERM PROTEIN HOMOLOG"/>
    <property type="match status" value="1"/>
</dbReference>
<evidence type="ECO:0000313" key="5">
    <source>
        <dbReference type="EMBL" id="CCG24233.1"/>
    </source>
</evidence>
<evidence type="ECO:0000256" key="1">
    <source>
        <dbReference type="ARBA" id="ARBA00006885"/>
    </source>
</evidence>
<protein>
    <submittedName>
        <fullName evidence="5">Coenzyme Q (Ubiquinone) binding protein</fullName>
    </submittedName>
</protein>
<dbReference type="EMBL" id="HE681723">
    <property type="protein sequence ID" value="CCG24233.1"/>
    <property type="molecule type" value="Genomic_DNA"/>
</dbReference>
<organism evidence="5 6">
    <name type="scientific">Candida orthopsilosis (strain 90-125)</name>
    <name type="common">Yeast</name>
    <dbReference type="NCBI Taxonomy" id="1136231"/>
    <lineage>
        <taxon>Eukaryota</taxon>
        <taxon>Fungi</taxon>
        <taxon>Dikarya</taxon>
        <taxon>Ascomycota</taxon>
        <taxon>Saccharomycotina</taxon>
        <taxon>Pichiomycetes</taxon>
        <taxon>Debaryomycetaceae</taxon>
        <taxon>Candida/Lodderomyces clade</taxon>
        <taxon>Candida</taxon>
    </lineage>
</organism>
<dbReference type="GO" id="GO:0048039">
    <property type="term" value="F:ubiquinone binding"/>
    <property type="evidence" value="ECO:0007669"/>
    <property type="project" value="InterPro"/>
</dbReference>
<evidence type="ECO:0000313" key="6">
    <source>
        <dbReference type="Proteomes" id="UP000005018"/>
    </source>
</evidence>
<dbReference type="PANTHER" id="PTHR12901:SF10">
    <property type="entry name" value="COENZYME Q-BINDING PROTEIN COQ10, MITOCHONDRIAL"/>
    <property type="match status" value="1"/>
</dbReference>
<gene>
    <name evidence="5" type="ORF">CORT_0E06520</name>
</gene>
<dbReference type="GO" id="GO:0045333">
    <property type="term" value="P:cellular respiration"/>
    <property type="evidence" value="ECO:0007669"/>
    <property type="project" value="InterPro"/>
</dbReference>
<dbReference type="CDD" id="cd07813">
    <property type="entry name" value="COQ10p_like"/>
    <property type="match status" value="1"/>
</dbReference>
<dbReference type="OrthoDB" id="292693at2759"/>
<accession>H8X7D9</accession>
<dbReference type="InterPro" id="IPR005031">
    <property type="entry name" value="COQ10_START"/>
</dbReference>
<evidence type="ECO:0000256" key="2">
    <source>
        <dbReference type="ARBA" id="ARBA00011814"/>
    </source>
</evidence>
<dbReference type="SUPFAM" id="SSF55961">
    <property type="entry name" value="Bet v1-like"/>
    <property type="match status" value="1"/>
</dbReference>
<dbReference type="GO" id="GO:0005739">
    <property type="term" value="C:mitochondrion"/>
    <property type="evidence" value="ECO:0007669"/>
    <property type="project" value="TreeGrafter"/>
</dbReference>
<evidence type="ECO:0000259" key="4">
    <source>
        <dbReference type="Pfam" id="PF03364"/>
    </source>
</evidence>
<dbReference type="Proteomes" id="UP000005018">
    <property type="component" value="Chromosome 5"/>
</dbReference>
<dbReference type="InterPro" id="IPR044996">
    <property type="entry name" value="COQ10-like"/>
</dbReference>
<dbReference type="AlphaFoldDB" id="H8X7D9"/>
<keyword evidence="6" id="KW-1185">Reference proteome</keyword>
<reference evidence="5 6" key="1">
    <citation type="journal article" date="2012" name="PLoS ONE">
        <title>Sequence and analysis of the genome of the pathogenic yeast Candida orthopsilosis.</title>
        <authorList>
            <person name="Riccombeni A."/>
            <person name="Vidanes G."/>
            <person name="Proux-Wera E."/>
            <person name="Wolfe K.H."/>
            <person name="Butler G."/>
        </authorList>
    </citation>
    <scope>NUCLEOTIDE SEQUENCE [LARGE SCALE GENOMIC DNA]</scope>
    <source>
        <strain evidence="5 6">Co 90-125</strain>
    </source>
</reference>
<sequence>MRGQLICFKRSFFGSSKPQTYSITRVLKGSPSQLYKIVSEVNNYKNFVPFVEDSFVSSRDEQQQPTRAGLKIGWKDITEKFECMLTCKENERVHARSVELDLFHELETEWKFRDANGDKCRVDFTLLYKFKNPLYDRLSFMFAPQVTNIMIGAFESRLQQLKRQSHRVQKL</sequence>
<dbReference type="GeneID" id="14540728"/>
<feature type="domain" description="Coenzyme Q-binding protein COQ10 START" evidence="4">
    <location>
        <begin position="30"/>
        <end position="154"/>
    </location>
</feature>
<dbReference type="eggNOG" id="KOG3177">
    <property type="taxonomic scope" value="Eukaryota"/>
</dbReference>
<dbReference type="Gene3D" id="3.30.530.20">
    <property type="match status" value="1"/>
</dbReference>
<comment type="subunit">
    <text evidence="2">Interacts with coenzyme Q.</text>
</comment>
<dbReference type="InterPro" id="IPR023393">
    <property type="entry name" value="START-like_dom_sf"/>
</dbReference>
<comment type="similarity">
    <text evidence="1">Belongs to the COQ10 family.</text>
</comment>
<evidence type="ECO:0000256" key="3">
    <source>
        <dbReference type="ARBA" id="ARBA00024947"/>
    </source>
</evidence>
<comment type="function">
    <text evidence="3">Required for the function of coenzyme Q in the respiratory chain. May serve as a chaperone or may be involved in the transport of Q6 from its site of synthesis to the catalytic sites of the respiratory complexes.</text>
</comment>
<name>H8X7D9_CANO9</name>